<evidence type="ECO:0000313" key="2">
    <source>
        <dbReference type="Proteomes" id="UP000327157"/>
    </source>
</evidence>
<gene>
    <name evidence="1" type="ORF">D8674_041996</name>
</gene>
<reference evidence="1 2" key="2">
    <citation type="submission" date="2019-11" db="EMBL/GenBank/DDBJ databases">
        <title>A de novo genome assembly of a pear dwarfing rootstock.</title>
        <authorList>
            <person name="Wang F."/>
            <person name="Wang J."/>
            <person name="Li S."/>
            <person name="Zhang Y."/>
            <person name="Fang M."/>
            <person name="Ma L."/>
            <person name="Zhao Y."/>
            <person name="Jiang S."/>
        </authorList>
    </citation>
    <scope>NUCLEOTIDE SEQUENCE [LARGE SCALE GENOMIC DNA]</scope>
    <source>
        <strain evidence="1">S2</strain>
        <tissue evidence="1">Leaf</tissue>
    </source>
</reference>
<dbReference type="EMBL" id="SMOL01000177">
    <property type="protein sequence ID" value="KAB2623809.1"/>
    <property type="molecule type" value="Genomic_DNA"/>
</dbReference>
<keyword evidence="2" id="KW-1185">Reference proteome</keyword>
<reference evidence="1 2" key="1">
    <citation type="submission" date="2019-09" db="EMBL/GenBank/DDBJ databases">
        <authorList>
            <person name="Ou C."/>
        </authorList>
    </citation>
    <scope>NUCLEOTIDE SEQUENCE [LARGE SCALE GENOMIC DNA]</scope>
    <source>
        <strain evidence="1">S2</strain>
        <tissue evidence="1">Leaf</tissue>
    </source>
</reference>
<dbReference type="Proteomes" id="UP000327157">
    <property type="component" value="Unassembled WGS sequence"/>
</dbReference>
<sequence>MEHTTLMCFRIRDAVTSGLEDLTQVGLPAPLRADPLSLSRVEPLTIASRPSYHTTTSPVVKMPCHSHLFGPRRANFSGPKTPKNSRRRKFKFFLPWCGTEKKNNSERRFFARAREEES</sequence>
<name>A0A5N5H750_9ROSA</name>
<proteinExistence type="predicted"/>
<protein>
    <submittedName>
        <fullName evidence="1">Uncharacterized protein</fullName>
    </submittedName>
</protein>
<organism evidence="1 2">
    <name type="scientific">Pyrus ussuriensis x Pyrus communis</name>
    <dbReference type="NCBI Taxonomy" id="2448454"/>
    <lineage>
        <taxon>Eukaryota</taxon>
        <taxon>Viridiplantae</taxon>
        <taxon>Streptophyta</taxon>
        <taxon>Embryophyta</taxon>
        <taxon>Tracheophyta</taxon>
        <taxon>Spermatophyta</taxon>
        <taxon>Magnoliopsida</taxon>
        <taxon>eudicotyledons</taxon>
        <taxon>Gunneridae</taxon>
        <taxon>Pentapetalae</taxon>
        <taxon>rosids</taxon>
        <taxon>fabids</taxon>
        <taxon>Rosales</taxon>
        <taxon>Rosaceae</taxon>
        <taxon>Amygdaloideae</taxon>
        <taxon>Maleae</taxon>
        <taxon>Pyrus</taxon>
    </lineage>
</organism>
<dbReference type="AlphaFoldDB" id="A0A5N5H750"/>
<accession>A0A5N5H750</accession>
<comment type="caution">
    <text evidence="1">The sequence shown here is derived from an EMBL/GenBank/DDBJ whole genome shotgun (WGS) entry which is preliminary data.</text>
</comment>
<evidence type="ECO:0000313" key="1">
    <source>
        <dbReference type="EMBL" id="KAB2623809.1"/>
    </source>
</evidence>